<dbReference type="InterPro" id="IPR036683">
    <property type="entry name" value="CO_DH_flav_C_dom_sf"/>
</dbReference>
<dbReference type="InterPro" id="IPR016167">
    <property type="entry name" value="FAD-bd_PCMH_sub1"/>
</dbReference>
<dbReference type="InterPro" id="IPR036318">
    <property type="entry name" value="FAD-bd_PCMH-like_sf"/>
</dbReference>
<dbReference type="Pfam" id="PF03450">
    <property type="entry name" value="CO_deh_flav_C"/>
    <property type="match status" value="1"/>
</dbReference>
<dbReference type="Gene3D" id="3.30.43.10">
    <property type="entry name" value="Uridine Diphospho-n-acetylenolpyruvylglucosamine Reductase, domain 2"/>
    <property type="match status" value="1"/>
</dbReference>
<dbReference type="SMART" id="SM01092">
    <property type="entry name" value="CO_deh_flav_C"/>
    <property type="match status" value="1"/>
</dbReference>
<evidence type="ECO:0000256" key="1">
    <source>
        <dbReference type="ARBA" id="ARBA00022630"/>
    </source>
</evidence>
<dbReference type="SUPFAM" id="SSF56176">
    <property type="entry name" value="FAD-binding/transporter-associated domain-like"/>
    <property type="match status" value="1"/>
</dbReference>
<dbReference type="Gene3D" id="3.30.390.50">
    <property type="entry name" value="CO dehydrogenase flavoprotein, C-terminal domain"/>
    <property type="match status" value="1"/>
</dbReference>
<name>A0ABS9BLI6_9BACT</name>
<dbReference type="PROSITE" id="PS51387">
    <property type="entry name" value="FAD_PCMH"/>
    <property type="match status" value="1"/>
</dbReference>
<sequence length="290" mass="31325">MIPQSFQYESPGSLAEAISMLQQYGEDAKILSGGHSLIPMMKLRFATPEYLIDINNIPGLSYIREENGTLKIGGLTREAELEHSDLLKQHFPIFADVTKLIADPQVRNMGTIGGNLAHGDAANDHPAVMMALHATVVATGPEGEREIPIDEFFYGFYMTALQHGDILTEIRIPMPPPGTGSAYHKMERKVGDYATAGVAVQITIGDNGVVTAAGIGLTNVNPVPLRAARSEQALIGKPLTEATINEAALYASEDCNPSSDLRGSEEYKRSIVATLVKRMIHQAVNRANNS</sequence>
<dbReference type="InterPro" id="IPR005107">
    <property type="entry name" value="CO_DH_flav_C"/>
</dbReference>
<evidence type="ECO:0000256" key="2">
    <source>
        <dbReference type="ARBA" id="ARBA00022827"/>
    </source>
</evidence>
<dbReference type="Pfam" id="PF00941">
    <property type="entry name" value="FAD_binding_5"/>
    <property type="match status" value="1"/>
</dbReference>
<gene>
    <name evidence="5" type="ORF">L0U88_17625</name>
</gene>
<keyword evidence="1" id="KW-0285">Flavoprotein</keyword>
<evidence type="ECO:0000313" key="6">
    <source>
        <dbReference type="Proteomes" id="UP001200145"/>
    </source>
</evidence>
<dbReference type="InterPro" id="IPR016169">
    <property type="entry name" value="FAD-bd_PCMH_sub2"/>
</dbReference>
<dbReference type="InterPro" id="IPR051312">
    <property type="entry name" value="Diverse_Substr_Oxidored"/>
</dbReference>
<proteinExistence type="predicted"/>
<evidence type="ECO:0000256" key="3">
    <source>
        <dbReference type="ARBA" id="ARBA00023002"/>
    </source>
</evidence>
<dbReference type="Gene3D" id="3.30.465.10">
    <property type="match status" value="1"/>
</dbReference>
<protein>
    <submittedName>
        <fullName evidence="5">Xanthine dehydrogenase family protein subunit M</fullName>
    </submittedName>
</protein>
<keyword evidence="2" id="KW-0274">FAD</keyword>
<dbReference type="InterPro" id="IPR016166">
    <property type="entry name" value="FAD-bd_PCMH"/>
</dbReference>
<feature type="domain" description="FAD-binding PCMH-type" evidence="4">
    <location>
        <begin position="1"/>
        <end position="177"/>
    </location>
</feature>
<dbReference type="InterPro" id="IPR002346">
    <property type="entry name" value="Mopterin_DH_FAD-bd"/>
</dbReference>
<accession>A0ABS9BLI6</accession>
<dbReference type="Proteomes" id="UP001200145">
    <property type="component" value="Unassembled WGS sequence"/>
</dbReference>
<dbReference type="RefSeq" id="WP_234867694.1">
    <property type="nucleotide sequence ID" value="NZ_JAKEVY010000005.1"/>
</dbReference>
<dbReference type="SUPFAM" id="SSF55447">
    <property type="entry name" value="CO dehydrogenase flavoprotein C-terminal domain-like"/>
    <property type="match status" value="1"/>
</dbReference>
<evidence type="ECO:0000259" key="4">
    <source>
        <dbReference type="PROSITE" id="PS51387"/>
    </source>
</evidence>
<keyword evidence="3" id="KW-0560">Oxidoreductase</keyword>
<comment type="caution">
    <text evidence="5">The sequence shown here is derived from an EMBL/GenBank/DDBJ whole genome shotgun (WGS) entry which is preliminary data.</text>
</comment>
<evidence type="ECO:0000313" key="5">
    <source>
        <dbReference type="EMBL" id="MCF1716465.1"/>
    </source>
</evidence>
<reference evidence="5 6" key="1">
    <citation type="submission" date="2022-01" db="EMBL/GenBank/DDBJ databases">
        <title>Flavihumibacter sp. nov., isolated from sediment of a river.</title>
        <authorList>
            <person name="Liu H."/>
        </authorList>
    </citation>
    <scope>NUCLEOTIDE SEQUENCE [LARGE SCALE GENOMIC DNA]</scope>
    <source>
        <strain evidence="5 6">RY-1</strain>
    </source>
</reference>
<dbReference type="PANTHER" id="PTHR42659:SF2">
    <property type="entry name" value="XANTHINE DEHYDROGENASE SUBUNIT C-RELATED"/>
    <property type="match status" value="1"/>
</dbReference>
<dbReference type="PANTHER" id="PTHR42659">
    <property type="entry name" value="XANTHINE DEHYDROGENASE SUBUNIT C-RELATED"/>
    <property type="match status" value="1"/>
</dbReference>
<keyword evidence="6" id="KW-1185">Reference proteome</keyword>
<dbReference type="EMBL" id="JAKEVY010000005">
    <property type="protein sequence ID" value="MCF1716465.1"/>
    <property type="molecule type" value="Genomic_DNA"/>
</dbReference>
<organism evidence="5 6">
    <name type="scientific">Flavihumibacter fluminis</name>
    <dbReference type="NCBI Taxonomy" id="2909236"/>
    <lineage>
        <taxon>Bacteria</taxon>
        <taxon>Pseudomonadati</taxon>
        <taxon>Bacteroidota</taxon>
        <taxon>Chitinophagia</taxon>
        <taxon>Chitinophagales</taxon>
        <taxon>Chitinophagaceae</taxon>
        <taxon>Flavihumibacter</taxon>
    </lineage>
</organism>